<gene>
    <name evidence="1" type="ORF">AGA_439</name>
</gene>
<proteinExistence type="predicted"/>
<organism evidence="1 2">
    <name type="scientific">Acetobacter ghanensis</name>
    <dbReference type="NCBI Taxonomy" id="431306"/>
    <lineage>
        <taxon>Bacteria</taxon>
        <taxon>Pseudomonadati</taxon>
        <taxon>Pseudomonadota</taxon>
        <taxon>Alphaproteobacteria</taxon>
        <taxon>Acetobacterales</taxon>
        <taxon>Acetobacteraceae</taxon>
        <taxon>Acetobacter</taxon>
    </lineage>
</organism>
<dbReference type="Proteomes" id="UP000068250">
    <property type="component" value="Chromosome I"/>
</dbReference>
<protein>
    <submittedName>
        <fullName evidence="1">Uncharacterized protein</fullName>
    </submittedName>
</protein>
<dbReference type="AlphaFoldDB" id="A0A0U5F3Y8"/>
<sequence>MVFRQAIQAPASRCQHWTTPAQTRHIGQTGFFTTEADMKHLSLFSALLGLAAVPAMAAPHTTPSAETSTQIQTNFPTATFMGTWTVRAEVPPFTVAGNKALGPAARLLVTVPEIYAVNIGESRFSLSRKSGSVWSGTEHDTTMTMTLVSPNAGKILITNTNGHKVEVPLYRNDP</sequence>
<accession>A0A0U5F3Y8</accession>
<evidence type="ECO:0000313" key="1">
    <source>
        <dbReference type="EMBL" id="CEF53843.1"/>
    </source>
</evidence>
<dbReference type="EMBL" id="LN609302">
    <property type="protein sequence ID" value="CEF53843.1"/>
    <property type="molecule type" value="Genomic_DNA"/>
</dbReference>
<dbReference type="PATRIC" id="fig|431306.5.peg.408"/>
<name>A0A0U5F3Y8_9PROT</name>
<evidence type="ECO:0000313" key="2">
    <source>
        <dbReference type="Proteomes" id="UP000068250"/>
    </source>
</evidence>
<reference evidence="2" key="1">
    <citation type="submission" date="2014-09" db="EMBL/GenBank/DDBJ databases">
        <authorList>
            <person name="Illeghems K.G."/>
        </authorList>
    </citation>
    <scope>NUCLEOTIDE SEQUENCE [LARGE SCALE GENOMIC DNA]</scope>
    <source>
        <strain evidence="2">LMG 23848T</strain>
    </source>
</reference>